<feature type="transmembrane region" description="Helical" evidence="14">
    <location>
        <begin position="221"/>
        <end position="241"/>
    </location>
</feature>
<keyword evidence="3 13" id="KW-0919">Taste</keyword>
<evidence type="ECO:0000256" key="8">
    <source>
        <dbReference type="ARBA" id="ARBA00023136"/>
    </source>
</evidence>
<dbReference type="PANTHER" id="PTHR11394">
    <property type="entry name" value="TASTE RECEPTOR TYPE 2"/>
    <property type="match status" value="1"/>
</dbReference>
<dbReference type="PANTHER" id="PTHR11394:SF149">
    <property type="entry name" value="TASTE RECEPTOR TYPE 2 MEMBER 1"/>
    <property type="match status" value="1"/>
</dbReference>
<dbReference type="Gene3D" id="1.20.1070.10">
    <property type="entry name" value="Rhodopsin 7-helix transmembrane proteins"/>
    <property type="match status" value="1"/>
</dbReference>
<dbReference type="VEuPathDB" id="HostDB:ENSCPOG00000005307"/>
<keyword evidence="5 13" id="KW-0812">Transmembrane</keyword>
<evidence type="ECO:0000256" key="5">
    <source>
        <dbReference type="ARBA" id="ARBA00022692"/>
    </source>
</evidence>
<dbReference type="CDD" id="cd15016">
    <property type="entry name" value="7tm_TAS2R1"/>
    <property type="match status" value="1"/>
</dbReference>
<name>H0VVR6_CAVPO</name>
<evidence type="ECO:0000256" key="2">
    <source>
        <dbReference type="ARBA" id="ARBA00007376"/>
    </source>
</evidence>
<evidence type="ECO:0000256" key="6">
    <source>
        <dbReference type="ARBA" id="ARBA00022989"/>
    </source>
</evidence>
<dbReference type="GO" id="GO:0004930">
    <property type="term" value="F:G protein-coupled receptor activity"/>
    <property type="evidence" value="ECO:0007669"/>
    <property type="project" value="UniProtKB-KW"/>
</dbReference>
<keyword evidence="11 13" id="KW-0807">Transducer</keyword>
<dbReference type="EMBL" id="AAKN02042701">
    <property type="status" value="NOT_ANNOTATED_CDS"/>
    <property type="molecule type" value="Genomic_DNA"/>
</dbReference>
<dbReference type="HOGENOM" id="CLU_072337_3_0_1"/>
<feature type="transmembrane region" description="Helical" evidence="14">
    <location>
        <begin position="46"/>
        <end position="72"/>
    </location>
</feature>
<accession>H0VVR6</accession>
<keyword evidence="10" id="KW-0325">Glycoprotein</keyword>
<dbReference type="STRING" id="10141.ENSCPOP00000014792"/>
<dbReference type="Ensembl" id="ENSCPOT00000005364.3">
    <property type="protein sequence ID" value="ENSCPOP00000014792.2"/>
    <property type="gene ID" value="ENSCPOG00000005307.4"/>
</dbReference>
<dbReference type="GeneTree" id="ENSGT01150000286961"/>
<reference evidence="15" key="2">
    <citation type="submission" date="2025-08" db="UniProtKB">
        <authorList>
            <consortium name="Ensembl"/>
        </authorList>
    </citation>
    <scope>IDENTIFICATION</scope>
    <source>
        <strain evidence="15">2N</strain>
    </source>
</reference>
<evidence type="ECO:0000256" key="4">
    <source>
        <dbReference type="ARBA" id="ARBA00022606"/>
    </source>
</evidence>
<evidence type="ECO:0000256" key="9">
    <source>
        <dbReference type="ARBA" id="ARBA00023170"/>
    </source>
</evidence>
<reference evidence="16" key="1">
    <citation type="journal article" date="2011" name="Nature">
        <title>A high-resolution map of human evolutionary constraint using 29 mammals.</title>
        <authorList>
            <person name="Lindblad-Toh K."/>
            <person name="Garber M."/>
            <person name="Zuk O."/>
            <person name="Lin M.F."/>
            <person name="Parker B.J."/>
            <person name="Washietl S."/>
            <person name="Kheradpour P."/>
            <person name="Ernst J."/>
            <person name="Jordan G."/>
            <person name="Mauceli E."/>
            <person name="Ward L.D."/>
            <person name="Lowe C.B."/>
            <person name="Holloway A.K."/>
            <person name="Clamp M."/>
            <person name="Gnerre S."/>
            <person name="Alfoldi J."/>
            <person name="Beal K."/>
            <person name="Chang J."/>
            <person name="Clawson H."/>
            <person name="Cuff J."/>
            <person name="Di Palma F."/>
            <person name="Fitzgerald S."/>
            <person name="Flicek P."/>
            <person name="Guttman M."/>
            <person name="Hubisz M.J."/>
            <person name="Jaffe D.B."/>
            <person name="Jungreis I."/>
            <person name="Kent W.J."/>
            <person name="Kostka D."/>
            <person name="Lara M."/>
            <person name="Martins A.L."/>
            <person name="Massingham T."/>
            <person name="Moltke I."/>
            <person name="Raney B.J."/>
            <person name="Rasmussen M.D."/>
            <person name="Robinson J."/>
            <person name="Stark A."/>
            <person name="Vilella A.J."/>
            <person name="Wen J."/>
            <person name="Xie X."/>
            <person name="Zody M.C."/>
            <person name="Baldwin J."/>
            <person name="Bloom T."/>
            <person name="Chin C.W."/>
            <person name="Heiman D."/>
            <person name="Nicol R."/>
            <person name="Nusbaum C."/>
            <person name="Young S."/>
            <person name="Wilkinson J."/>
            <person name="Worley K.C."/>
            <person name="Kovar C.L."/>
            <person name="Muzny D.M."/>
            <person name="Gibbs R.A."/>
            <person name="Cree A."/>
            <person name="Dihn H.H."/>
            <person name="Fowler G."/>
            <person name="Jhangiani S."/>
            <person name="Joshi V."/>
            <person name="Lee S."/>
            <person name="Lewis L.R."/>
            <person name="Nazareth L.V."/>
            <person name="Okwuonu G."/>
            <person name="Santibanez J."/>
            <person name="Warren W.C."/>
            <person name="Mardis E.R."/>
            <person name="Weinstock G.M."/>
            <person name="Wilson R.K."/>
            <person name="Delehaunty K."/>
            <person name="Dooling D."/>
            <person name="Fronik C."/>
            <person name="Fulton L."/>
            <person name="Fulton B."/>
            <person name="Graves T."/>
            <person name="Minx P."/>
            <person name="Sodergren E."/>
            <person name="Birney E."/>
            <person name="Margulies E.H."/>
            <person name="Herrero J."/>
            <person name="Green E.D."/>
            <person name="Haussler D."/>
            <person name="Siepel A."/>
            <person name="Goldman N."/>
            <person name="Pollard K.S."/>
            <person name="Pedersen J.S."/>
            <person name="Lander E.S."/>
            <person name="Kellis M."/>
        </authorList>
    </citation>
    <scope>NUCLEOTIDE SEQUENCE [LARGE SCALE GENOMIC DNA]</scope>
    <source>
        <strain evidence="16">2N</strain>
    </source>
</reference>
<protein>
    <recommendedName>
        <fullName evidence="13">Taste receptor type 2</fullName>
    </recommendedName>
</protein>
<comment type="similarity">
    <text evidence="2 12">Belongs to the G-protein coupled receptor T2R family.</text>
</comment>
<proteinExistence type="inferred from homology"/>
<dbReference type="InParanoid" id="H0VVR6"/>
<reference evidence="15" key="3">
    <citation type="submission" date="2025-09" db="UniProtKB">
        <authorList>
            <consortium name="Ensembl"/>
        </authorList>
    </citation>
    <scope>IDENTIFICATION</scope>
    <source>
        <strain evidence="15">2N</strain>
    </source>
</reference>
<evidence type="ECO:0000256" key="10">
    <source>
        <dbReference type="ARBA" id="ARBA00023180"/>
    </source>
</evidence>
<evidence type="ECO:0000256" key="1">
    <source>
        <dbReference type="ARBA" id="ARBA00004141"/>
    </source>
</evidence>
<dbReference type="InterPro" id="IPR007960">
    <property type="entry name" value="TAS2R"/>
</dbReference>
<dbReference type="GO" id="GO:0033038">
    <property type="term" value="F:bitter taste receptor activity"/>
    <property type="evidence" value="ECO:0007669"/>
    <property type="project" value="InterPro"/>
</dbReference>
<evidence type="ECO:0000256" key="13">
    <source>
        <dbReference type="RuleBase" id="RU004424"/>
    </source>
</evidence>
<dbReference type="Proteomes" id="UP000005447">
    <property type="component" value="Unassembled WGS sequence"/>
</dbReference>
<evidence type="ECO:0000256" key="3">
    <source>
        <dbReference type="ARBA" id="ARBA00022480"/>
    </source>
</evidence>
<evidence type="ECO:0000256" key="7">
    <source>
        <dbReference type="ARBA" id="ARBA00023040"/>
    </source>
</evidence>
<evidence type="ECO:0000313" key="16">
    <source>
        <dbReference type="Proteomes" id="UP000005447"/>
    </source>
</evidence>
<organism evidence="15 16">
    <name type="scientific">Cavia porcellus</name>
    <name type="common">Guinea pig</name>
    <dbReference type="NCBI Taxonomy" id="10141"/>
    <lineage>
        <taxon>Eukaryota</taxon>
        <taxon>Metazoa</taxon>
        <taxon>Chordata</taxon>
        <taxon>Craniata</taxon>
        <taxon>Vertebrata</taxon>
        <taxon>Euteleostomi</taxon>
        <taxon>Mammalia</taxon>
        <taxon>Eutheria</taxon>
        <taxon>Euarchontoglires</taxon>
        <taxon>Glires</taxon>
        <taxon>Rodentia</taxon>
        <taxon>Hystricomorpha</taxon>
        <taxon>Caviidae</taxon>
        <taxon>Cavia</taxon>
    </lineage>
</organism>
<dbReference type="FunFam" id="1.20.1070.10:FF:000055">
    <property type="entry name" value="Taste receptor type 2"/>
    <property type="match status" value="1"/>
</dbReference>
<keyword evidence="16" id="KW-1185">Reference proteome</keyword>
<dbReference type="eggNOG" id="ENOG502S2SI">
    <property type="taxonomic scope" value="Eukaryota"/>
</dbReference>
<feature type="transmembrane region" description="Helical" evidence="14">
    <location>
        <begin position="125"/>
        <end position="143"/>
    </location>
</feature>
<dbReference type="Pfam" id="PF05296">
    <property type="entry name" value="TAS2R"/>
    <property type="match status" value="1"/>
</dbReference>
<dbReference type="OMA" id="MEPWLYA"/>
<keyword evidence="4 13" id="KW-0716">Sensory transduction</keyword>
<evidence type="ECO:0000313" key="15">
    <source>
        <dbReference type="Ensembl" id="ENSCPOP00000014792.2"/>
    </source>
</evidence>
<keyword evidence="9 13" id="KW-0675">Receptor</keyword>
<keyword evidence="6 14" id="KW-1133">Transmembrane helix</keyword>
<feature type="transmembrane region" description="Helical" evidence="14">
    <location>
        <begin position="84"/>
        <end position="105"/>
    </location>
</feature>
<dbReference type="GO" id="GO:0016020">
    <property type="term" value="C:membrane"/>
    <property type="evidence" value="ECO:0007669"/>
    <property type="project" value="UniProtKB-SubCell"/>
</dbReference>
<comment type="subcellular location">
    <subcellularLocation>
        <location evidence="1 13">Membrane</location>
        <topology evidence="1 13">Multi-pass membrane protein</topology>
    </subcellularLocation>
</comment>
<sequence length="295" mass="33693">MEMHHLIIHFLIVVTQFLTGVLTNGFIVVVNVVDFIKHRQMAPLDLLLSCLATSRITLQMLIILSHLVLLSFVKMSVLTKLNTVLMFVSDWGLWLATWLGVFYCARITTISHPMFFWLKRRISKLVPCLILGSTLYSFIMSGFHEKQSVNLIQNVMLNFFSKNATHLMGIESAATSVLIFHFMVPLLVFLIALLVLIVTLGRHTWRMRAMSPGTRDPRSRAPLRALLSILSFLILYFSHYMMSILFMFQTLQFGSFLFEFCSLTVAIYPSIHSVILILGNAKLKQSAKRFLLCGQ</sequence>
<keyword evidence="8 13" id="KW-0472">Membrane</keyword>
<evidence type="ECO:0000256" key="12">
    <source>
        <dbReference type="RuleBase" id="RU004423"/>
    </source>
</evidence>
<dbReference type="AlphaFoldDB" id="H0VVR6"/>
<dbReference type="SUPFAM" id="SSF81321">
    <property type="entry name" value="Family A G protein-coupled receptor-like"/>
    <property type="match status" value="1"/>
</dbReference>
<feature type="transmembrane region" description="Helical" evidence="14">
    <location>
        <begin position="6"/>
        <end position="34"/>
    </location>
</feature>
<keyword evidence="7 13" id="KW-0297">G-protein coupled receptor</keyword>
<dbReference type="FunCoup" id="H0VVR6">
    <property type="interactions" value="130"/>
</dbReference>
<feature type="transmembrane region" description="Helical" evidence="14">
    <location>
        <begin position="178"/>
        <end position="200"/>
    </location>
</feature>
<evidence type="ECO:0000256" key="11">
    <source>
        <dbReference type="ARBA" id="ARBA00023224"/>
    </source>
</evidence>
<evidence type="ECO:0000256" key="14">
    <source>
        <dbReference type="SAM" id="Phobius"/>
    </source>
</evidence>
<feature type="transmembrane region" description="Helical" evidence="14">
    <location>
        <begin position="253"/>
        <end position="279"/>
    </location>
</feature>